<name>A0A1B0A5A1_GLOPL</name>
<reference evidence="2" key="2">
    <citation type="submission" date="2020-05" db="UniProtKB">
        <authorList>
            <consortium name="EnsemblMetazoa"/>
        </authorList>
    </citation>
    <scope>IDENTIFICATION</scope>
    <source>
        <strain evidence="2">IAEA</strain>
    </source>
</reference>
<dbReference type="InterPro" id="IPR041426">
    <property type="entry name" value="Mos1_HTH"/>
</dbReference>
<sequence>MADVWPLTSLTHQTITSNTTEQPMNSNSRQQLFFHEEFQRIFIPYTTGVSGILSLSTFIQQSRIKLSLDHIPSDRILRIIFFASSLIEEEEFLTYRPQDLISDICCCKQWRKNAADKICTVYGSASTIIRTIRNWFKKFRADNLDLNDEYPSGHLATTDTDLIKSMLAENPLYGVRHVVNATDIPGTTVDNHKCSDESIVTLSLILDDVSSTALATSKYIKPTIKAVIIKVKEAAEGIPMETRCDAGKIDGH</sequence>
<reference evidence="3" key="1">
    <citation type="submission" date="2014-03" db="EMBL/GenBank/DDBJ databases">
        <authorList>
            <person name="Aksoy S."/>
            <person name="Warren W."/>
            <person name="Wilson R.K."/>
        </authorList>
    </citation>
    <scope>NUCLEOTIDE SEQUENCE [LARGE SCALE GENOMIC DNA]</scope>
    <source>
        <strain evidence="3">IAEA</strain>
    </source>
</reference>
<accession>A0A1B0A5A1</accession>
<dbReference type="EnsemblMetazoa" id="GPAI034826-RA">
    <property type="protein sequence ID" value="GPAI034826-PA"/>
    <property type="gene ID" value="GPAI034826"/>
</dbReference>
<evidence type="ECO:0000313" key="3">
    <source>
        <dbReference type="Proteomes" id="UP000092445"/>
    </source>
</evidence>
<dbReference type="VEuPathDB" id="VectorBase:GPAI034826"/>
<dbReference type="Proteomes" id="UP000092445">
    <property type="component" value="Unassembled WGS sequence"/>
</dbReference>
<proteinExistence type="predicted"/>
<organism evidence="2 3">
    <name type="scientific">Glossina pallidipes</name>
    <name type="common">Tsetse fly</name>
    <dbReference type="NCBI Taxonomy" id="7398"/>
    <lineage>
        <taxon>Eukaryota</taxon>
        <taxon>Metazoa</taxon>
        <taxon>Ecdysozoa</taxon>
        <taxon>Arthropoda</taxon>
        <taxon>Hexapoda</taxon>
        <taxon>Insecta</taxon>
        <taxon>Pterygota</taxon>
        <taxon>Neoptera</taxon>
        <taxon>Endopterygota</taxon>
        <taxon>Diptera</taxon>
        <taxon>Brachycera</taxon>
        <taxon>Muscomorpha</taxon>
        <taxon>Hippoboscoidea</taxon>
        <taxon>Glossinidae</taxon>
        <taxon>Glossina</taxon>
    </lineage>
</organism>
<dbReference type="STRING" id="7398.A0A1B0A5A1"/>
<evidence type="ECO:0000313" key="2">
    <source>
        <dbReference type="EnsemblMetazoa" id="GPAI034826-PA"/>
    </source>
</evidence>
<dbReference type="AlphaFoldDB" id="A0A1B0A5A1"/>
<dbReference type="Pfam" id="PF17906">
    <property type="entry name" value="HTH_48"/>
    <property type="match status" value="1"/>
</dbReference>
<evidence type="ECO:0000259" key="1">
    <source>
        <dbReference type="Pfam" id="PF17906"/>
    </source>
</evidence>
<protein>
    <submittedName>
        <fullName evidence="2">HTH_48 domain-containing protein</fullName>
    </submittedName>
</protein>
<dbReference type="Gene3D" id="1.10.10.1450">
    <property type="match status" value="1"/>
</dbReference>
<keyword evidence="3" id="KW-1185">Reference proteome</keyword>
<feature type="domain" description="Mos1 transposase HTH" evidence="1">
    <location>
        <begin position="112"/>
        <end position="143"/>
    </location>
</feature>